<reference evidence="1 2" key="1">
    <citation type="submission" date="2020-08" db="EMBL/GenBank/DDBJ databases">
        <title>Genomic Encyclopedia of Type Strains, Phase IV (KMG-IV): sequencing the most valuable type-strain genomes for metagenomic binning, comparative biology and taxonomic classification.</title>
        <authorList>
            <person name="Goeker M."/>
        </authorList>
    </citation>
    <scope>NUCLEOTIDE SEQUENCE [LARGE SCALE GENOMIC DNA]</scope>
    <source>
        <strain evidence="1 2">DSM 19612</strain>
    </source>
</reference>
<name>A0A841PT10_9BACI</name>
<organism evidence="1 2">
    <name type="scientific">Salirhabdus euzebyi</name>
    <dbReference type="NCBI Taxonomy" id="394506"/>
    <lineage>
        <taxon>Bacteria</taxon>
        <taxon>Bacillati</taxon>
        <taxon>Bacillota</taxon>
        <taxon>Bacilli</taxon>
        <taxon>Bacillales</taxon>
        <taxon>Bacillaceae</taxon>
        <taxon>Salirhabdus</taxon>
    </lineage>
</organism>
<protein>
    <submittedName>
        <fullName evidence="1">Uncharacterized protein</fullName>
    </submittedName>
</protein>
<dbReference type="EMBL" id="JACHGH010000001">
    <property type="protein sequence ID" value="MBB6451959.1"/>
    <property type="molecule type" value="Genomic_DNA"/>
</dbReference>
<dbReference type="Proteomes" id="UP000581688">
    <property type="component" value="Unassembled WGS sequence"/>
</dbReference>
<comment type="caution">
    <text evidence="1">The sequence shown here is derived from an EMBL/GenBank/DDBJ whole genome shotgun (WGS) entry which is preliminary data.</text>
</comment>
<proteinExistence type="predicted"/>
<keyword evidence="2" id="KW-1185">Reference proteome</keyword>
<evidence type="ECO:0000313" key="2">
    <source>
        <dbReference type="Proteomes" id="UP000581688"/>
    </source>
</evidence>
<accession>A0A841PT10</accession>
<dbReference type="AlphaFoldDB" id="A0A841PT10"/>
<evidence type="ECO:0000313" key="1">
    <source>
        <dbReference type="EMBL" id="MBB6451959.1"/>
    </source>
</evidence>
<gene>
    <name evidence="1" type="ORF">HNQ94_000380</name>
</gene>
<sequence>MWYVFCACIGSIIMGVAAESEDAIRTVRKVGK</sequence>